<evidence type="ECO:0000313" key="10">
    <source>
        <dbReference type="Proteomes" id="UP000579250"/>
    </source>
</evidence>
<dbReference type="GO" id="GO:0004673">
    <property type="term" value="F:protein histidine kinase activity"/>
    <property type="evidence" value="ECO:0007669"/>
    <property type="project" value="UniProtKB-EC"/>
</dbReference>
<feature type="region of interest" description="Disordered" evidence="6">
    <location>
        <begin position="755"/>
        <end position="927"/>
    </location>
</feature>
<evidence type="ECO:0000313" key="9">
    <source>
        <dbReference type="EMBL" id="NKZ09108.1"/>
    </source>
</evidence>
<feature type="compositionally biased region" description="Polar residues" evidence="6">
    <location>
        <begin position="677"/>
        <end position="692"/>
    </location>
</feature>
<dbReference type="Pfam" id="PF08376">
    <property type="entry name" value="NIT"/>
    <property type="match status" value="1"/>
</dbReference>
<feature type="domain" description="Histidine kinase/HSP90-like ATPase" evidence="8">
    <location>
        <begin position="530"/>
        <end position="640"/>
    </location>
</feature>
<feature type="transmembrane region" description="Helical" evidence="7">
    <location>
        <begin position="21"/>
        <end position="43"/>
    </location>
</feature>
<evidence type="ECO:0000256" key="5">
    <source>
        <dbReference type="ARBA" id="ARBA00022777"/>
    </source>
</evidence>
<keyword evidence="7" id="KW-0812">Transmembrane</keyword>
<evidence type="ECO:0000256" key="1">
    <source>
        <dbReference type="ARBA" id="ARBA00000085"/>
    </source>
</evidence>
<dbReference type="InterPro" id="IPR013587">
    <property type="entry name" value="Nitrate/nitrite_sensing"/>
</dbReference>
<keyword evidence="10" id="KW-1185">Reference proteome</keyword>
<dbReference type="Proteomes" id="UP000579250">
    <property type="component" value="Unassembled WGS sequence"/>
</dbReference>
<evidence type="ECO:0000256" key="2">
    <source>
        <dbReference type="ARBA" id="ARBA00012438"/>
    </source>
</evidence>
<dbReference type="SMART" id="SM00387">
    <property type="entry name" value="HATPase_c"/>
    <property type="match status" value="1"/>
</dbReference>
<dbReference type="InterPro" id="IPR036890">
    <property type="entry name" value="HATPase_C_sf"/>
</dbReference>
<dbReference type="GO" id="GO:0005886">
    <property type="term" value="C:plasma membrane"/>
    <property type="evidence" value="ECO:0007669"/>
    <property type="project" value="TreeGrafter"/>
</dbReference>
<protein>
    <recommendedName>
        <fullName evidence="2">histidine kinase</fullName>
        <ecNumber evidence="2">2.7.13.3</ecNumber>
    </recommendedName>
</protein>
<keyword evidence="7" id="KW-0472">Membrane</keyword>
<keyword evidence="5" id="KW-0418">Kinase</keyword>
<dbReference type="Pfam" id="PF02518">
    <property type="entry name" value="HATPase_c"/>
    <property type="match status" value="1"/>
</dbReference>
<comment type="caution">
    <text evidence="9">The sequence shown here is derived from an EMBL/GenBank/DDBJ whole genome shotgun (WGS) entry which is preliminary data.</text>
</comment>
<proteinExistence type="predicted"/>
<evidence type="ECO:0000256" key="3">
    <source>
        <dbReference type="ARBA" id="ARBA00022553"/>
    </source>
</evidence>
<accession>A0A846ZEA6</accession>
<evidence type="ECO:0000256" key="4">
    <source>
        <dbReference type="ARBA" id="ARBA00022679"/>
    </source>
</evidence>
<comment type="catalytic activity">
    <reaction evidence="1">
        <text>ATP + protein L-histidine = ADP + protein N-phospho-L-histidine.</text>
        <dbReference type="EC" id="2.7.13.3"/>
    </reaction>
</comment>
<name>A0A846ZEA6_9ACTN</name>
<dbReference type="RefSeq" id="WP_067641494.1">
    <property type="nucleotide sequence ID" value="NZ_JAAXPI010000122.1"/>
</dbReference>
<keyword evidence="3" id="KW-0597">Phosphoprotein</keyword>
<dbReference type="SUPFAM" id="SSF55874">
    <property type="entry name" value="ATPase domain of HSP90 chaperone/DNA topoisomerase II/histidine kinase"/>
    <property type="match status" value="1"/>
</dbReference>
<evidence type="ECO:0000256" key="6">
    <source>
        <dbReference type="SAM" id="MobiDB-lite"/>
    </source>
</evidence>
<feature type="compositionally biased region" description="Pro residues" evidence="6">
    <location>
        <begin position="774"/>
        <end position="794"/>
    </location>
</feature>
<dbReference type="GO" id="GO:0000160">
    <property type="term" value="P:phosphorelay signal transduction system"/>
    <property type="evidence" value="ECO:0007669"/>
    <property type="project" value="TreeGrafter"/>
</dbReference>
<dbReference type="PANTHER" id="PTHR45436">
    <property type="entry name" value="SENSOR HISTIDINE KINASE YKOH"/>
    <property type="match status" value="1"/>
</dbReference>
<dbReference type="PANTHER" id="PTHR45436:SF5">
    <property type="entry name" value="SENSOR HISTIDINE KINASE TRCS"/>
    <property type="match status" value="1"/>
</dbReference>
<gene>
    <name evidence="9" type="ORF">HGB48_36005</name>
</gene>
<feature type="region of interest" description="Disordered" evidence="6">
    <location>
        <begin position="647"/>
        <end position="734"/>
    </location>
</feature>
<dbReference type="EC" id="2.7.13.3" evidence="2"/>
<dbReference type="Gene3D" id="3.30.565.10">
    <property type="entry name" value="Histidine kinase-like ATPase, C-terminal domain"/>
    <property type="match status" value="1"/>
</dbReference>
<keyword evidence="4" id="KW-0808">Transferase</keyword>
<sequence length="927" mass="99715">MASKTPRDDVPGGKARRRRPIRLRITALLLVPLVSLITLWAFAANITLGDAFDKYDFSTTYEKVGLPGIYLVNQLQAERSLSVVALATRDAEAAKKLGVQRARVSAVEKSFRATALSPEAQDAAQPETKKRLAEAVKALDRLPQLRGRVDSGQPAPLDVINSYSTMLDQVIKVFDGLVSVNDVAILTQGRALIGIGNARAYMLREDSLVTAAMARNGRLTPAEHTAFVQWAAEGRQEFEAGLADLNDQIRGPLRQLAGSEQFQRYRAAETAIVNARGDRLPPEAADWQATTQLLSQAWGQKVQQASLALNEMAKPIGERIVLRLVLAGGFGLLAVIASIVLSLLAARSLSRELRGLQRAALNLAEDRLPGVVARLRRGEEVDVDAEAPPLVIGKSREVARVGDAFTKVQHTAIETAVRESYLRQGISRVFLNVAWRSQSLLHRQLRMLDEMERGASDPKALEDLFRLDHLTTRMRRHAEGLVILSGTSPGRGWSRPVHVEDVLRAAVAEVEDYTRVEVVVVTGQAALIGEAVADIIHLLAELIENATVFSPAPTEVLVRGEMGANGFAVDVIDRGIGLDQSELDALNLRLSRPPEFDLAVTDRLGLFVVARLAGRHGIRVALQPSLYGGVSAVVLIPRELIVDVEQPEDEASPDGDVPVAGPVRQNEQNGHAPANGSARQWPSPSAPSSTAMLNAPVYDTVQDAPAHDGAPAPETPFDTAYDPAPTYDTAPSFEAAAPDTPAALVDRPEFDATVGFNAYDGTETPTSYGTPPSYGAPPPYEAPPSYEAPPPYEAPPSYEGRPGPPPAFDATRPFQAAGPRIPAYGHDSYAETGRYEAPASFGETQTRAGNGGRAPLPRRVRGGNLAPQLRDSDGFGEPPATPPEDAVAAWEERSAEASRDLFASLQAGWLRGRDEDEGPADGMEGRS</sequence>
<dbReference type="EMBL" id="JAAXPI010000122">
    <property type="protein sequence ID" value="NKZ09108.1"/>
    <property type="molecule type" value="Genomic_DNA"/>
</dbReference>
<feature type="compositionally biased region" description="Basic and acidic residues" evidence="6">
    <location>
        <begin position="890"/>
        <end position="899"/>
    </location>
</feature>
<evidence type="ECO:0000259" key="8">
    <source>
        <dbReference type="SMART" id="SM00387"/>
    </source>
</evidence>
<organism evidence="9 10">
    <name type="scientific">Actinomadura latina</name>
    <dbReference type="NCBI Taxonomy" id="163603"/>
    <lineage>
        <taxon>Bacteria</taxon>
        <taxon>Bacillati</taxon>
        <taxon>Actinomycetota</taxon>
        <taxon>Actinomycetes</taxon>
        <taxon>Streptosporangiales</taxon>
        <taxon>Thermomonosporaceae</taxon>
        <taxon>Actinomadura</taxon>
    </lineage>
</organism>
<dbReference type="AlphaFoldDB" id="A0A846ZEA6"/>
<reference evidence="9 10" key="1">
    <citation type="submission" date="2020-04" db="EMBL/GenBank/DDBJ databases">
        <title>MicrobeNet Type strains.</title>
        <authorList>
            <person name="Nicholson A.C."/>
        </authorList>
    </citation>
    <scope>NUCLEOTIDE SEQUENCE [LARGE SCALE GENOMIC DNA]</scope>
    <source>
        <strain evidence="9 10">ATCC BAA-277</strain>
    </source>
</reference>
<keyword evidence="7" id="KW-1133">Transmembrane helix</keyword>
<dbReference type="InterPro" id="IPR050428">
    <property type="entry name" value="TCS_sensor_his_kinase"/>
</dbReference>
<evidence type="ECO:0000256" key="7">
    <source>
        <dbReference type="SAM" id="Phobius"/>
    </source>
</evidence>
<dbReference type="InterPro" id="IPR003594">
    <property type="entry name" value="HATPase_dom"/>
</dbReference>